<feature type="compositionally biased region" description="Acidic residues" evidence="1">
    <location>
        <begin position="33"/>
        <end position="54"/>
    </location>
</feature>
<dbReference type="AlphaFoldDB" id="G3NS76"/>
<dbReference type="GO" id="GO:0016020">
    <property type="term" value="C:membrane"/>
    <property type="evidence" value="ECO:0007669"/>
    <property type="project" value="InterPro"/>
</dbReference>
<dbReference type="Pfam" id="PF24871">
    <property type="entry name" value="Piezo_TM1-24"/>
    <property type="match status" value="1"/>
</dbReference>
<dbReference type="Ensembl" id="ENSGACT00000008212.1">
    <property type="protein sequence ID" value="ENSGACP00000008193.1"/>
    <property type="gene ID" value="ENSGACG00000006195.1"/>
</dbReference>
<dbReference type="PANTHER" id="PTHR47049">
    <property type="entry name" value="PIEZO-TYPE MECHANOSENSITIVE ION CHANNEL HOMOLOG"/>
    <property type="match status" value="1"/>
</dbReference>
<name>G3NS76_GASAC</name>
<dbReference type="PANTHER" id="PTHR47049:SF7">
    <property type="entry name" value="PIEZO-TYPE MECHANOSENSITIVE ION CHANNEL COMPONENT 2 ISOFORM X1"/>
    <property type="match status" value="1"/>
</dbReference>
<feature type="region of interest" description="Disordered" evidence="1">
    <location>
        <begin position="312"/>
        <end position="346"/>
    </location>
</feature>
<feature type="compositionally biased region" description="Acidic residues" evidence="1">
    <location>
        <begin position="324"/>
        <end position="338"/>
    </location>
</feature>
<protein>
    <recommendedName>
        <fullName evidence="3">Piezo TM1-24 domain-containing protein</fullName>
    </recommendedName>
</protein>
<feature type="transmembrane region" description="Helical" evidence="2">
    <location>
        <begin position="83"/>
        <end position="104"/>
    </location>
</feature>
<organism evidence="4">
    <name type="scientific">Gasterosteus aculeatus</name>
    <name type="common">Three-spined stickleback</name>
    <dbReference type="NCBI Taxonomy" id="69293"/>
    <lineage>
        <taxon>Eukaryota</taxon>
        <taxon>Metazoa</taxon>
        <taxon>Chordata</taxon>
        <taxon>Craniata</taxon>
        <taxon>Vertebrata</taxon>
        <taxon>Euteleostomi</taxon>
        <taxon>Actinopterygii</taxon>
        <taxon>Neopterygii</taxon>
        <taxon>Teleostei</taxon>
        <taxon>Neoteleostei</taxon>
        <taxon>Acanthomorphata</taxon>
        <taxon>Eupercaria</taxon>
        <taxon>Perciformes</taxon>
        <taxon>Cottioidei</taxon>
        <taxon>Gasterosteales</taxon>
        <taxon>Gasterosteidae</taxon>
        <taxon>Gasterosteus</taxon>
    </lineage>
</organism>
<evidence type="ECO:0000259" key="3">
    <source>
        <dbReference type="Pfam" id="PF24871"/>
    </source>
</evidence>
<keyword evidence="2" id="KW-0812">Transmembrane</keyword>
<dbReference type="eggNOG" id="ENOG502S14C">
    <property type="taxonomic scope" value="Eukaryota"/>
</dbReference>
<evidence type="ECO:0000256" key="2">
    <source>
        <dbReference type="SAM" id="Phobius"/>
    </source>
</evidence>
<sequence>LLFSSLFVLRLCKKLLRPPPQVSPHENGITPSDPEEVETSDSDSEGGSDTESFDSSDKTTVPVQSAPPQFVQKLMVFAAGVRLVLAAILTTAGKVVVTLLLGLAGITLPSLTSGVYFGMFLGLVWWWMFSRSISLLLFSSLCVMMAIFSGGHLLALYLYQLPLFQQYVPPEDVYARLFGMTGVVRINSSEPHILGLHPHVSWPDFINPLVLLLLYYTLVALLHKWVHVTEEDTVDDEECENELESPEAPPSFSRVIYISGDKLELLSSTEEETYIPDEPMVLMTGGSGEDVPRNDVGSLLEGAGYTNCYPPPQYEVKQSPSQETESEGEMGETCEENLTETSPPPSGPSGLVVFGLLVQKHSYVSALIIMMCCCRCGVSPTSAG</sequence>
<evidence type="ECO:0000313" key="4">
    <source>
        <dbReference type="Ensembl" id="ENSGACP00000008193.1"/>
    </source>
</evidence>
<dbReference type="InterPro" id="IPR056769">
    <property type="entry name" value="Piezo_TM1-24"/>
</dbReference>
<reference evidence="4" key="1">
    <citation type="submission" date="2006-01" db="EMBL/GenBank/DDBJ databases">
        <authorList>
            <person name="Lindblad-Toh K."/>
            <person name="Mauceli E."/>
            <person name="Grabherr M."/>
            <person name="Chang J.L."/>
            <person name="Lander E.S."/>
        </authorList>
    </citation>
    <scope>NUCLEOTIDE SEQUENCE [LARGE SCALE GENOMIC DNA]</scope>
</reference>
<reference evidence="4" key="2">
    <citation type="submission" date="2024-04" db="UniProtKB">
        <authorList>
            <consortium name="Ensembl"/>
        </authorList>
    </citation>
    <scope>IDENTIFICATION</scope>
</reference>
<accession>G3NS76</accession>
<keyword evidence="2" id="KW-1133">Transmembrane helix</keyword>
<keyword evidence="2" id="KW-0472">Membrane</keyword>
<dbReference type="GO" id="GO:0008381">
    <property type="term" value="F:mechanosensitive monoatomic ion channel activity"/>
    <property type="evidence" value="ECO:0007669"/>
    <property type="project" value="InterPro"/>
</dbReference>
<feature type="transmembrane region" description="Helical" evidence="2">
    <location>
        <begin position="110"/>
        <end position="128"/>
    </location>
</feature>
<feature type="transmembrane region" description="Helical" evidence="2">
    <location>
        <begin position="135"/>
        <end position="159"/>
    </location>
</feature>
<dbReference type="InterPro" id="IPR027272">
    <property type="entry name" value="Piezo"/>
</dbReference>
<dbReference type="STRING" id="69293.ENSGACP00000008193"/>
<evidence type="ECO:0000256" key="1">
    <source>
        <dbReference type="SAM" id="MobiDB-lite"/>
    </source>
</evidence>
<feature type="domain" description="Piezo TM1-24" evidence="3">
    <location>
        <begin position="2"/>
        <end position="238"/>
    </location>
</feature>
<feature type="region of interest" description="Disordered" evidence="1">
    <location>
        <begin position="20"/>
        <end position="63"/>
    </location>
</feature>
<dbReference type="InParanoid" id="G3NS76"/>
<feature type="transmembrane region" description="Helical" evidence="2">
    <location>
        <begin position="205"/>
        <end position="222"/>
    </location>
</feature>
<proteinExistence type="predicted"/>